<feature type="region of interest" description="Disordered" evidence="1">
    <location>
        <begin position="49"/>
        <end position="75"/>
    </location>
</feature>
<gene>
    <name evidence="2" type="ORF">F2Q70_00004935</name>
</gene>
<organism evidence="2">
    <name type="scientific">Brassica cretica</name>
    <name type="common">Mustard</name>
    <dbReference type="NCBI Taxonomy" id="69181"/>
    <lineage>
        <taxon>Eukaryota</taxon>
        <taxon>Viridiplantae</taxon>
        <taxon>Streptophyta</taxon>
        <taxon>Embryophyta</taxon>
        <taxon>Tracheophyta</taxon>
        <taxon>Spermatophyta</taxon>
        <taxon>Magnoliopsida</taxon>
        <taxon>eudicotyledons</taxon>
        <taxon>Gunneridae</taxon>
        <taxon>Pentapetalae</taxon>
        <taxon>rosids</taxon>
        <taxon>malvids</taxon>
        <taxon>Brassicales</taxon>
        <taxon>Brassicaceae</taxon>
        <taxon>Brassiceae</taxon>
        <taxon>Brassica</taxon>
    </lineage>
</organism>
<protein>
    <submittedName>
        <fullName evidence="2">Uncharacterized protein</fullName>
    </submittedName>
</protein>
<sequence>MRVKIDLKKAQNESGAVGVRADRCGTSSVIGEVRASVVFGDLLENEPRSETRSLRLRLRRRRTPPDQKDTGDGEIPFWSTSNRLFSLSLKEEATIRVPRVFGFPEEYKHFVNPTPPDLDNMDLDSSTRI</sequence>
<evidence type="ECO:0000313" key="2">
    <source>
        <dbReference type="EMBL" id="KAF2573057.1"/>
    </source>
</evidence>
<name>A0A8S9IW14_BRACR</name>
<proteinExistence type="predicted"/>
<dbReference type="EMBL" id="QGKY02001015">
    <property type="protein sequence ID" value="KAF2573057.1"/>
    <property type="molecule type" value="Genomic_DNA"/>
</dbReference>
<comment type="caution">
    <text evidence="2">The sequence shown here is derived from an EMBL/GenBank/DDBJ whole genome shotgun (WGS) entry which is preliminary data.</text>
</comment>
<accession>A0A8S9IW14</accession>
<dbReference type="AlphaFoldDB" id="A0A8S9IW14"/>
<reference evidence="2" key="1">
    <citation type="submission" date="2019-12" db="EMBL/GenBank/DDBJ databases">
        <title>Genome sequencing and annotation of Brassica cretica.</title>
        <authorList>
            <person name="Studholme D.J."/>
            <person name="Sarris P.F."/>
        </authorList>
    </citation>
    <scope>NUCLEOTIDE SEQUENCE</scope>
    <source>
        <strain evidence="2">PFS-102/07</strain>
        <tissue evidence="2">Leaf</tissue>
    </source>
</reference>
<evidence type="ECO:0000256" key="1">
    <source>
        <dbReference type="SAM" id="MobiDB-lite"/>
    </source>
</evidence>